<dbReference type="GeneID" id="94848154"/>
<comment type="caution">
    <text evidence="2">The sequence shown here is derived from an EMBL/GenBank/DDBJ whole genome shotgun (WGS) entry which is preliminary data.</text>
</comment>
<dbReference type="SMART" id="SM01050">
    <property type="entry name" value="CactinC_cactus"/>
    <property type="match status" value="1"/>
</dbReference>
<evidence type="ECO:0000313" key="2">
    <source>
        <dbReference type="EMBL" id="OHS92810.1"/>
    </source>
</evidence>
<evidence type="ECO:0000259" key="1">
    <source>
        <dbReference type="Pfam" id="PF09732"/>
    </source>
</evidence>
<feature type="domain" description="Splicing factor Cactin C-terminal" evidence="1">
    <location>
        <begin position="307"/>
        <end position="431"/>
    </location>
</feature>
<dbReference type="Proteomes" id="UP000179807">
    <property type="component" value="Unassembled WGS sequence"/>
</dbReference>
<dbReference type="PANTHER" id="PTHR21737">
    <property type="entry name" value="POLYGLUTAMINE BINDING PROTEIN 1/MARVEL MEMBRANE-ASSOCIATING DOMAIN CONTAINING 3"/>
    <property type="match status" value="1"/>
</dbReference>
<dbReference type="AlphaFoldDB" id="A0A1J4J057"/>
<protein>
    <recommendedName>
        <fullName evidence="1">Splicing factor Cactin C-terminal domain-containing protein</fullName>
    </recommendedName>
</protein>
<proteinExistence type="predicted"/>
<sequence length="441" mass="52410">MAEYPEYKPDRLPINTRQTAEIDLNDETLDQELFERERIIKGVNSRLKENRPLLFDLFYVNTGDLKDYLPSICASYVLLDTDAVTKYTGLKLPRAITDNDIDVVKDMVQYFSNAGIKFWVYLNIILEEKTSNPPENDLVSPFTSDIVKFVDEVSVDELEQQIFILETQLMKNDLEEYQEFYKQLIRRLKFILATSWHDRHHNALLKKVMKELPTRNLVQVPEVDVSFYTKTQRKYRIRVLQQENGVQLLNKTIKQFFDMRHVVRFENSRERLVPQNQIEGMQYWGDEEYEFDDRIELKYLTNIEGMFLPDYEAVVYKGHDWNEYNRNKFNQDKLPPKTIRGYKFRIFYPHLANKKTAPTFKIDKNLLRLNDPVPDPNYQYTVIVFEAGPPYLAIAFRIVDKEFDIYRTGGITSDFHHGVFTFQIVFKASLYFKGYSPEQLY</sequence>
<dbReference type="VEuPathDB" id="TrichDB:TRFO_40870"/>
<name>A0A1J4J057_9EUKA</name>
<reference evidence="2" key="1">
    <citation type="submission" date="2016-10" db="EMBL/GenBank/DDBJ databases">
        <authorList>
            <person name="Benchimol M."/>
            <person name="Almeida L.G."/>
            <person name="Vasconcelos A.T."/>
            <person name="Perreira-Neves A."/>
            <person name="Rosa I.A."/>
            <person name="Tasca T."/>
            <person name="Bogo M.R."/>
            <person name="de Souza W."/>
        </authorList>
    </citation>
    <scope>NUCLEOTIDE SEQUENCE [LARGE SCALE GENOMIC DNA]</scope>
    <source>
        <strain evidence="2">K</strain>
    </source>
</reference>
<organism evidence="2 3">
    <name type="scientific">Tritrichomonas foetus</name>
    <dbReference type="NCBI Taxonomy" id="1144522"/>
    <lineage>
        <taxon>Eukaryota</taxon>
        <taxon>Metamonada</taxon>
        <taxon>Parabasalia</taxon>
        <taxon>Tritrichomonadida</taxon>
        <taxon>Tritrichomonadidae</taxon>
        <taxon>Tritrichomonas</taxon>
    </lineage>
</organism>
<dbReference type="GO" id="GO:0005737">
    <property type="term" value="C:cytoplasm"/>
    <property type="evidence" value="ECO:0007669"/>
    <property type="project" value="TreeGrafter"/>
</dbReference>
<dbReference type="GO" id="GO:0005681">
    <property type="term" value="C:spliceosomal complex"/>
    <property type="evidence" value="ECO:0007669"/>
    <property type="project" value="TreeGrafter"/>
</dbReference>
<accession>A0A1J4J057</accession>
<dbReference type="EMBL" id="MLAK01001465">
    <property type="protein sequence ID" value="OHS92810.1"/>
    <property type="molecule type" value="Genomic_DNA"/>
</dbReference>
<gene>
    <name evidence="2" type="ORF">TRFO_40870</name>
</gene>
<keyword evidence="3" id="KW-1185">Reference proteome</keyword>
<dbReference type="OrthoDB" id="265955at2759"/>
<dbReference type="RefSeq" id="XP_068345947.1">
    <property type="nucleotide sequence ID" value="XM_068513450.1"/>
</dbReference>
<evidence type="ECO:0000313" key="3">
    <source>
        <dbReference type="Proteomes" id="UP000179807"/>
    </source>
</evidence>
<dbReference type="InterPro" id="IPR019134">
    <property type="entry name" value="Cactin_C"/>
</dbReference>
<dbReference type="PANTHER" id="PTHR21737:SF4">
    <property type="entry name" value="SPLICING FACTOR CACTIN"/>
    <property type="match status" value="1"/>
</dbReference>
<dbReference type="Pfam" id="PF09732">
    <property type="entry name" value="CactinC_cactus"/>
    <property type="match status" value="1"/>
</dbReference>
<dbReference type="GO" id="GO:0045292">
    <property type="term" value="P:mRNA cis splicing, via spliceosome"/>
    <property type="evidence" value="ECO:0007669"/>
    <property type="project" value="TreeGrafter"/>
</dbReference>